<dbReference type="AlphaFoldDB" id="A0A8J2LKW2"/>
<evidence type="ECO:0000256" key="3">
    <source>
        <dbReference type="ARBA" id="ARBA00022692"/>
    </source>
</evidence>
<proteinExistence type="inferred from homology"/>
<feature type="transmembrane region" description="Helical" evidence="6">
    <location>
        <begin position="225"/>
        <end position="250"/>
    </location>
</feature>
<sequence>MSQFAGYVLPGAAFVAFGLKWTLDASTSNLEKLLSGEKTSTLGKRHNRNKKCGCCSSDGLPVEGIIKLLVTAIGILASVVAAYPSGFGQLQHVGDILYATVYLFFAISGLVDVLTFYCPYAIPYGLNHFSLALAFTIEGLMFCLHLQRQAFMEQHVHVLLVCAIFACAVVSLIEIVLPYSLLMKFARAFSSLIHGSWYIQSGFILYDPNRVTPTQWNSSQDYNNALIWISLTFAWHAAGAFICLLVIILISRRKNPTSAVPCQPEHIEAFEDYQSSPALQSSSHMQHCNFCSSHTLSA</sequence>
<evidence type="ECO:0000256" key="5">
    <source>
        <dbReference type="ARBA" id="ARBA00023136"/>
    </source>
</evidence>
<evidence type="ECO:0000256" key="2">
    <source>
        <dbReference type="ARBA" id="ARBA00006948"/>
    </source>
</evidence>
<dbReference type="PANTHER" id="PTHR16007">
    <property type="entry name" value="EPIDIDYMAL MEMBRANE PROTEIN E9-RELATED"/>
    <property type="match status" value="1"/>
</dbReference>
<evidence type="ECO:0000313" key="8">
    <source>
        <dbReference type="Proteomes" id="UP000708208"/>
    </source>
</evidence>
<keyword evidence="3 6" id="KW-0812">Transmembrane</keyword>
<dbReference type="EMBL" id="CAJVCH010570618">
    <property type="protein sequence ID" value="CAG7835390.1"/>
    <property type="molecule type" value="Genomic_DNA"/>
</dbReference>
<gene>
    <name evidence="7" type="ORF">AFUS01_LOCUS44762</name>
</gene>
<keyword evidence="8" id="KW-1185">Reference proteome</keyword>
<evidence type="ECO:0000256" key="1">
    <source>
        <dbReference type="ARBA" id="ARBA00004141"/>
    </source>
</evidence>
<dbReference type="GO" id="GO:0016020">
    <property type="term" value="C:membrane"/>
    <property type="evidence" value="ECO:0007669"/>
    <property type="project" value="UniProtKB-SubCell"/>
</dbReference>
<evidence type="ECO:0000256" key="6">
    <source>
        <dbReference type="SAM" id="Phobius"/>
    </source>
</evidence>
<keyword evidence="4 6" id="KW-1133">Transmembrane helix</keyword>
<name>A0A8J2LKW2_9HEXA</name>
<evidence type="ECO:0000256" key="4">
    <source>
        <dbReference type="ARBA" id="ARBA00022989"/>
    </source>
</evidence>
<keyword evidence="5 6" id="KW-0472">Membrane</keyword>
<evidence type="ECO:0008006" key="9">
    <source>
        <dbReference type="Google" id="ProtNLM"/>
    </source>
</evidence>
<comment type="subcellular location">
    <subcellularLocation>
        <location evidence="1">Membrane</location>
        <topology evidence="1">Multi-pass membrane protein</topology>
    </subcellularLocation>
</comment>
<dbReference type="InterPro" id="IPR042127">
    <property type="entry name" value="TMEM45"/>
</dbReference>
<organism evidence="7 8">
    <name type="scientific">Allacma fusca</name>
    <dbReference type="NCBI Taxonomy" id="39272"/>
    <lineage>
        <taxon>Eukaryota</taxon>
        <taxon>Metazoa</taxon>
        <taxon>Ecdysozoa</taxon>
        <taxon>Arthropoda</taxon>
        <taxon>Hexapoda</taxon>
        <taxon>Collembola</taxon>
        <taxon>Symphypleona</taxon>
        <taxon>Sminthuridae</taxon>
        <taxon>Allacma</taxon>
    </lineage>
</organism>
<dbReference type="Proteomes" id="UP000708208">
    <property type="component" value="Unassembled WGS sequence"/>
</dbReference>
<feature type="transmembrane region" description="Helical" evidence="6">
    <location>
        <begin position="65"/>
        <end position="84"/>
    </location>
</feature>
<reference evidence="7" key="1">
    <citation type="submission" date="2021-06" db="EMBL/GenBank/DDBJ databases">
        <authorList>
            <person name="Hodson N. C."/>
            <person name="Mongue J. A."/>
            <person name="Jaron S. K."/>
        </authorList>
    </citation>
    <scope>NUCLEOTIDE SEQUENCE</scope>
</reference>
<dbReference type="InterPro" id="IPR006904">
    <property type="entry name" value="DUF716"/>
</dbReference>
<protein>
    <recommendedName>
        <fullName evidence="9">Transmembrane protein 45B</fullName>
    </recommendedName>
</protein>
<dbReference type="OrthoDB" id="551896at2759"/>
<dbReference type="PANTHER" id="PTHR16007:SF15">
    <property type="entry name" value="TRANSMEMBRANE PROTEIN 45B"/>
    <property type="match status" value="1"/>
</dbReference>
<feature type="transmembrane region" description="Helical" evidence="6">
    <location>
        <begin position="96"/>
        <end position="122"/>
    </location>
</feature>
<dbReference type="Pfam" id="PF04819">
    <property type="entry name" value="DUF716"/>
    <property type="match status" value="1"/>
</dbReference>
<evidence type="ECO:0000313" key="7">
    <source>
        <dbReference type="EMBL" id="CAG7835390.1"/>
    </source>
</evidence>
<feature type="transmembrane region" description="Helical" evidence="6">
    <location>
        <begin position="128"/>
        <end position="146"/>
    </location>
</feature>
<accession>A0A8J2LKW2</accession>
<comment type="similarity">
    <text evidence="2">Belongs to the TMEM45 family.</text>
</comment>
<feature type="transmembrane region" description="Helical" evidence="6">
    <location>
        <begin position="158"/>
        <end position="182"/>
    </location>
</feature>
<comment type="caution">
    <text evidence="7">The sequence shown here is derived from an EMBL/GenBank/DDBJ whole genome shotgun (WGS) entry which is preliminary data.</text>
</comment>